<dbReference type="Pfam" id="PF01535">
    <property type="entry name" value="PPR"/>
    <property type="match status" value="1"/>
</dbReference>
<name>A0ABP0VXK5_9BRYO</name>
<dbReference type="Gene3D" id="1.25.40.10">
    <property type="entry name" value="Tetratricopeptide repeat domain"/>
    <property type="match status" value="1"/>
</dbReference>
<accession>A0ABP0VXK5</accession>
<dbReference type="PANTHER" id="PTHR47926">
    <property type="entry name" value="PENTATRICOPEPTIDE REPEAT-CONTAINING PROTEIN"/>
    <property type="match status" value="1"/>
</dbReference>
<dbReference type="Proteomes" id="UP001497444">
    <property type="component" value="Chromosome 12"/>
</dbReference>
<dbReference type="Pfam" id="PF13041">
    <property type="entry name" value="PPR_2"/>
    <property type="match status" value="1"/>
</dbReference>
<dbReference type="InterPro" id="IPR011990">
    <property type="entry name" value="TPR-like_helical_dom_sf"/>
</dbReference>
<dbReference type="PANTHER" id="PTHR47926:SF347">
    <property type="entry name" value="PENTATRICOPEPTIDE REPEAT-CONTAINING PROTEIN"/>
    <property type="match status" value="1"/>
</dbReference>
<keyword evidence="4" id="KW-1185">Reference proteome</keyword>
<evidence type="ECO:0000313" key="4">
    <source>
        <dbReference type="Proteomes" id="UP001497444"/>
    </source>
</evidence>
<organism evidence="3 4">
    <name type="scientific">Sphagnum jensenii</name>
    <dbReference type="NCBI Taxonomy" id="128206"/>
    <lineage>
        <taxon>Eukaryota</taxon>
        <taxon>Viridiplantae</taxon>
        <taxon>Streptophyta</taxon>
        <taxon>Embryophyta</taxon>
        <taxon>Bryophyta</taxon>
        <taxon>Sphagnophytina</taxon>
        <taxon>Sphagnopsida</taxon>
        <taxon>Sphagnales</taxon>
        <taxon>Sphagnaceae</taxon>
        <taxon>Sphagnum</taxon>
    </lineage>
</organism>
<keyword evidence="1" id="KW-0677">Repeat</keyword>
<dbReference type="NCBIfam" id="TIGR00756">
    <property type="entry name" value="PPR"/>
    <property type="match status" value="1"/>
</dbReference>
<evidence type="ECO:0000313" key="3">
    <source>
        <dbReference type="EMBL" id="CAK9259049.1"/>
    </source>
</evidence>
<evidence type="ECO:0000256" key="2">
    <source>
        <dbReference type="PROSITE-ProRule" id="PRU00708"/>
    </source>
</evidence>
<gene>
    <name evidence="3" type="ORF">CSSPJE1EN1_LOCUS4527</name>
</gene>
<dbReference type="InterPro" id="IPR002885">
    <property type="entry name" value="PPR_rpt"/>
</dbReference>
<evidence type="ECO:0008006" key="5">
    <source>
        <dbReference type="Google" id="ProtNLM"/>
    </source>
</evidence>
<proteinExistence type="predicted"/>
<dbReference type="EMBL" id="OZ020107">
    <property type="protein sequence ID" value="CAK9259049.1"/>
    <property type="molecule type" value="Genomic_DNA"/>
</dbReference>
<feature type="repeat" description="PPR" evidence="2">
    <location>
        <begin position="21"/>
        <end position="55"/>
    </location>
</feature>
<sequence>MWKYGSMKDTSRVFNNLPSCDLVTWTTMRNGYAMHGHGEEVLTHFEQMCQKDFEINNVTFVCLLSACSHAGLVDEGLCYFESMGSVYGLPATVEHNACMVGLLGHAGNLHEAEDIIKGMSCQPNETVWTALLSACRIHGDLELGERLVKQVLEREPGNAGGYVLLSNIYAAAGKWGSQ</sequence>
<dbReference type="Pfam" id="PF20431">
    <property type="entry name" value="E_motif"/>
    <property type="match status" value="1"/>
</dbReference>
<dbReference type="PROSITE" id="PS51375">
    <property type="entry name" value="PPR"/>
    <property type="match status" value="1"/>
</dbReference>
<dbReference type="InterPro" id="IPR046960">
    <property type="entry name" value="PPR_At4g14850-like_plant"/>
</dbReference>
<evidence type="ECO:0000256" key="1">
    <source>
        <dbReference type="ARBA" id="ARBA00022737"/>
    </source>
</evidence>
<reference evidence="3" key="1">
    <citation type="submission" date="2024-02" db="EMBL/GenBank/DDBJ databases">
        <authorList>
            <consortium name="ELIXIR-Norway"/>
            <consortium name="Elixir Norway"/>
        </authorList>
    </citation>
    <scope>NUCLEOTIDE SEQUENCE</scope>
</reference>
<dbReference type="InterPro" id="IPR046848">
    <property type="entry name" value="E_motif"/>
</dbReference>
<protein>
    <recommendedName>
        <fullName evidence="5">Pentatricopeptide repeat-containing protein</fullName>
    </recommendedName>
</protein>